<proteinExistence type="predicted"/>
<reference evidence="2 3" key="1">
    <citation type="submission" date="2017-04" db="EMBL/GenBank/DDBJ databases">
        <title>Genome Sequence of the Model Brown-Rot Fungus Postia placenta SB12.</title>
        <authorList>
            <consortium name="DOE Joint Genome Institute"/>
            <person name="Gaskell J."/>
            <person name="Kersten P."/>
            <person name="Larrondo L.F."/>
            <person name="Canessa P."/>
            <person name="Martinez D."/>
            <person name="Hibbett D."/>
            <person name="Schmoll M."/>
            <person name="Kubicek C.P."/>
            <person name="Martinez A.T."/>
            <person name="Yadav J."/>
            <person name="Master E."/>
            <person name="Magnuson J.K."/>
            <person name="James T."/>
            <person name="Yaver D."/>
            <person name="Berka R."/>
            <person name="Labutti K."/>
            <person name="Lipzen A."/>
            <person name="Aerts A."/>
            <person name="Barry K."/>
            <person name="Henrissat B."/>
            <person name="Blanchette R."/>
            <person name="Grigoriev I."/>
            <person name="Cullen D."/>
        </authorList>
    </citation>
    <scope>NUCLEOTIDE SEQUENCE [LARGE SCALE GENOMIC DNA]</scope>
    <source>
        <strain evidence="2 3">MAD-698-R-SB12</strain>
    </source>
</reference>
<dbReference type="GeneID" id="36330776"/>
<organism evidence="2 3">
    <name type="scientific">Postia placenta MAD-698-R-SB12</name>
    <dbReference type="NCBI Taxonomy" id="670580"/>
    <lineage>
        <taxon>Eukaryota</taxon>
        <taxon>Fungi</taxon>
        <taxon>Dikarya</taxon>
        <taxon>Basidiomycota</taxon>
        <taxon>Agaricomycotina</taxon>
        <taxon>Agaricomycetes</taxon>
        <taxon>Polyporales</taxon>
        <taxon>Adustoporiaceae</taxon>
        <taxon>Rhodonia</taxon>
    </lineage>
</organism>
<dbReference type="RefSeq" id="XP_024338097.1">
    <property type="nucleotide sequence ID" value="XM_024485827.1"/>
</dbReference>
<dbReference type="AlphaFoldDB" id="A0A1X6MYN7"/>
<accession>A0A1X6MYN7</accession>
<evidence type="ECO:0000256" key="1">
    <source>
        <dbReference type="SAM" id="MobiDB-lite"/>
    </source>
</evidence>
<sequence length="209" mass="22865">MRFVATWWKLEIQLVGEPNNQTKKTNRLPNRQVANARPAYYPSQVNPITEPSGARQLAQTDVREGPLVAISPGSDVRQLGPSERASRDSTKFRVASQDCPANVSSDQEVGAGERGEATDEQEVRGMYDADQPRTSVRGERNVDLQILQDPEIISIAERWNFEAGRGRTAPGFAARPPCVPIDATHAVVDGCGGALAVQTVFKRGLTREK</sequence>
<protein>
    <submittedName>
        <fullName evidence="2">Uncharacterized protein</fullName>
    </submittedName>
</protein>
<evidence type="ECO:0000313" key="3">
    <source>
        <dbReference type="Proteomes" id="UP000194127"/>
    </source>
</evidence>
<feature type="region of interest" description="Disordered" evidence="1">
    <location>
        <begin position="72"/>
        <end position="119"/>
    </location>
</feature>
<evidence type="ECO:0000313" key="2">
    <source>
        <dbReference type="EMBL" id="OSX61303.1"/>
    </source>
</evidence>
<name>A0A1X6MYN7_9APHY</name>
<keyword evidence="3" id="KW-1185">Reference proteome</keyword>
<dbReference type="Proteomes" id="UP000194127">
    <property type="component" value="Unassembled WGS sequence"/>
</dbReference>
<gene>
    <name evidence="2" type="ORF">POSPLADRAFT_1145712</name>
</gene>
<dbReference type="OrthoDB" id="10270781at2759"/>
<dbReference type="EMBL" id="KZ110599">
    <property type="protein sequence ID" value="OSX61303.1"/>
    <property type="molecule type" value="Genomic_DNA"/>
</dbReference>